<organism evidence="2 3">
    <name type="scientific">Dryococelus australis</name>
    <dbReference type="NCBI Taxonomy" id="614101"/>
    <lineage>
        <taxon>Eukaryota</taxon>
        <taxon>Metazoa</taxon>
        <taxon>Ecdysozoa</taxon>
        <taxon>Arthropoda</taxon>
        <taxon>Hexapoda</taxon>
        <taxon>Insecta</taxon>
        <taxon>Pterygota</taxon>
        <taxon>Neoptera</taxon>
        <taxon>Polyneoptera</taxon>
        <taxon>Phasmatodea</taxon>
        <taxon>Verophasmatodea</taxon>
        <taxon>Anareolatae</taxon>
        <taxon>Phasmatidae</taxon>
        <taxon>Eurycanthinae</taxon>
        <taxon>Dryococelus</taxon>
    </lineage>
</organism>
<evidence type="ECO:0000256" key="1">
    <source>
        <dbReference type="SAM" id="MobiDB-lite"/>
    </source>
</evidence>
<sequence length="525" mass="57059">MTKEISSFAMTHKPNLARDWTRTSTIRPPSHIVDSRRGRNRGFTIWESCRTGFLVYLRSPPLHPLQSCAAPHSARFTLIGAQELAVKRTMYLRVQGKVWSSAVLKGKKRRGVREIAEKTRRPTGTAEPVSPHLPLFLPHFPNPFGVAVAARLVCTPPTKADWQGHSRIFACGNRAGRCCLSAGFLEDLPFPQPFHSGADPYSPQSPSPAFKTLLLRAASGGITCEVELQRGFRKGGCKTVDALHPVYHSKSRLIGGGGGMLVLRTWAGEDDIDLFREATSSPLPGKPRALSGDASAPARPLHELTSQPAASPSPPSTTLLVSPWQPQGRGGPPRPGQSDTPPPTRRDNPLTAGTLRARRETKKGGGWGVTLHAPINRTKIRTTHPLPNPLLIKPGSTLLAHHTPHPPLCLHGHTPPAKPFTPDSRKHARAGGEIFRSSYAPGRRGHCYIGATDTRHAQTSLTRSVADEFLSSSVAVESAHFTVNDLYLTRRLGIDALVCTIPCVKYHTCNISTIVKTARVQVEMA</sequence>
<proteinExistence type="predicted"/>
<evidence type="ECO:0000313" key="2">
    <source>
        <dbReference type="EMBL" id="KAJ8878686.1"/>
    </source>
</evidence>
<comment type="caution">
    <text evidence="2">The sequence shown here is derived from an EMBL/GenBank/DDBJ whole genome shotgun (WGS) entry which is preliminary data.</text>
</comment>
<dbReference type="Proteomes" id="UP001159363">
    <property type="component" value="Chromosome 6"/>
</dbReference>
<gene>
    <name evidence="2" type="ORF">PR048_019271</name>
</gene>
<feature type="region of interest" description="Disordered" evidence="1">
    <location>
        <begin position="277"/>
        <end position="370"/>
    </location>
</feature>
<name>A0ABQ9H311_9NEOP</name>
<evidence type="ECO:0000313" key="3">
    <source>
        <dbReference type="Proteomes" id="UP001159363"/>
    </source>
</evidence>
<dbReference type="EMBL" id="JARBHB010000007">
    <property type="protein sequence ID" value="KAJ8878686.1"/>
    <property type="molecule type" value="Genomic_DNA"/>
</dbReference>
<feature type="compositionally biased region" description="Pro residues" evidence="1">
    <location>
        <begin position="332"/>
        <end position="343"/>
    </location>
</feature>
<keyword evidence="3" id="KW-1185">Reference proteome</keyword>
<feature type="compositionally biased region" description="Low complexity" evidence="1">
    <location>
        <begin position="304"/>
        <end position="327"/>
    </location>
</feature>
<reference evidence="2 3" key="1">
    <citation type="submission" date="2023-02" db="EMBL/GenBank/DDBJ databases">
        <title>LHISI_Scaffold_Assembly.</title>
        <authorList>
            <person name="Stuart O.P."/>
            <person name="Cleave R."/>
            <person name="Magrath M.J.L."/>
            <person name="Mikheyev A.S."/>
        </authorList>
    </citation>
    <scope>NUCLEOTIDE SEQUENCE [LARGE SCALE GENOMIC DNA]</scope>
    <source>
        <strain evidence="2">Daus_M_001</strain>
        <tissue evidence="2">Leg muscle</tissue>
    </source>
</reference>
<accession>A0ABQ9H311</accession>
<protein>
    <submittedName>
        <fullName evidence="2">Uncharacterized protein</fullName>
    </submittedName>
</protein>